<dbReference type="SUPFAM" id="SSF46785">
    <property type="entry name" value="Winged helix' DNA-binding domain"/>
    <property type="match status" value="1"/>
</dbReference>
<dbReference type="Gene3D" id="3.30.450.40">
    <property type="match status" value="1"/>
</dbReference>
<dbReference type="EMBL" id="DXFW01000006">
    <property type="protein sequence ID" value="HIX04952.1"/>
    <property type="molecule type" value="Genomic_DNA"/>
</dbReference>
<comment type="caution">
    <text evidence="7">The sequence shown here is derived from an EMBL/GenBank/DDBJ whole genome shotgun (WGS) entry which is preliminary data.</text>
</comment>
<dbReference type="NCBIfam" id="TIGR00331">
    <property type="entry name" value="hrcA"/>
    <property type="match status" value="1"/>
</dbReference>
<sequence>MAMDDRKQRVLEAIVALYTQGGEPVGSGLLCQYFDMAVSSATLRNEMAALTKLGLLEQPHTSAGRVPSAKGYRYYLDNLMRPAPGLSARQKAEIDRIFASLDYEPEKLAAGAAKALADYSGYMVAATTPRADDLCIAHYEVVQVGRCTAAVLAVTSAGGVRTRVARLETDLTSEDAALLAGVLNRGLTFVAPADLTGAVLANLAAELGERGTDLYPVLNAAAALLRQAAQARTYPQGLQYLMRWPELTGLLPRVLELFTDDERAGRLITPRTGRTTVLLGEDLQRPLPGLCFMSKRYLAGGGLTGAIALLGPTRMPFEQLVPVLDYFALKLGECMAGKAQEDPQ</sequence>
<dbReference type="InterPro" id="IPR036388">
    <property type="entry name" value="WH-like_DNA-bd_sf"/>
</dbReference>
<keyword evidence="4 5" id="KW-0804">Transcription</keyword>
<keyword evidence="1 5" id="KW-0678">Repressor</keyword>
<comment type="function">
    <text evidence="5">Negative regulator of class I heat shock genes (grpE-dnaK-dnaJ and groELS operons). Prevents heat-shock induction of these operons.</text>
</comment>
<evidence type="ECO:0000259" key="6">
    <source>
        <dbReference type="Pfam" id="PF01628"/>
    </source>
</evidence>
<dbReference type="Proteomes" id="UP000824193">
    <property type="component" value="Unassembled WGS sequence"/>
</dbReference>
<evidence type="ECO:0000256" key="1">
    <source>
        <dbReference type="ARBA" id="ARBA00022491"/>
    </source>
</evidence>
<dbReference type="InterPro" id="IPR023120">
    <property type="entry name" value="WHTH_transcript_rep_HrcA_IDD"/>
</dbReference>
<organism evidence="7 8">
    <name type="scientific">Candidatus Allofournierella pullicola</name>
    <dbReference type="NCBI Taxonomy" id="2838596"/>
    <lineage>
        <taxon>Bacteria</taxon>
        <taxon>Bacillati</taxon>
        <taxon>Bacillota</taxon>
        <taxon>Clostridia</taxon>
        <taxon>Eubacteriales</taxon>
        <taxon>Oscillospiraceae</taxon>
        <taxon>Allofournierella</taxon>
    </lineage>
</organism>
<dbReference type="InterPro" id="IPR029016">
    <property type="entry name" value="GAF-like_dom_sf"/>
</dbReference>
<name>A0A9D1V2J2_9FIRM</name>
<dbReference type="Pfam" id="PF01628">
    <property type="entry name" value="HrcA"/>
    <property type="match status" value="1"/>
</dbReference>
<feature type="domain" description="Heat-inducible transcription repressor HrcA C-terminal" evidence="6">
    <location>
        <begin position="107"/>
        <end position="320"/>
    </location>
</feature>
<evidence type="ECO:0000256" key="2">
    <source>
        <dbReference type="ARBA" id="ARBA00023015"/>
    </source>
</evidence>
<evidence type="ECO:0000256" key="3">
    <source>
        <dbReference type="ARBA" id="ARBA00023016"/>
    </source>
</evidence>
<accession>A0A9D1V2J2</accession>
<protein>
    <recommendedName>
        <fullName evidence="5">Heat-inducible transcription repressor HrcA</fullName>
    </recommendedName>
</protein>
<reference evidence="7" key="2">
    <citation type="submission" date="2021-04" db="EMBL/GenBank/DDBJ databases">
        <authorList>
            <person name="Gilroy R."/>
        </authorList>
    </citation>
    <scope>NUCLEOTIDE SEQUENCE</scope>
    <source>
        <strain evidence="7">2239</strain>
    </source>
</reference>
<dbReference type="InterPro" id="IPR021153">
    <property type="entry name" value="HrcA_C"/>
</dbReference>
<dbReference type="InterPro" id="IPR002571">
    <property type="entry name" value="HrcA"/>
</dbReference>
<keyword evidence="3 5" id="KW-0346">Stress response</keyword>
<evidence type="ECO:0000313" key="8">
    <source>
        <dbReference type="Proteomes" id="UP000824193"/>
    </source>
</evidence>
<dbReference type="AlphaFoldDB" id="A0A9D1V2J2"/>
<dbReference type="HAMAP" id="MF_00081">
    <property type="entry name" value="HrcA"/>
    <property type="match status" value="1"/>
</dbReference>
<dbReference type="PANTHER" id="PTHR34824:SF1">
    <property type="entry name" value="HEAT-INDUCIBLE TRANSCRIPTION REPRESSOR HRCA"/>
    <property type="match status" value="1"/>
</dbReference>
<dbReference type="Gene3D" id="1.10.10.10">
    <property type="entry name" value="Winged helix-like DNA-binding domain superfamily/Winged helix DNA-binding domain"/>
    <property type="match status" value="1"/>
</dbReference>
<dbReference type="SUPFAM" id="SSF55781">
    <property type="entry name" value="GAF domain-like"/>
    <property type="match status" value="1"/>
</dbReference>
<gene>
    <name evidence="5 7" type="primary">hrcA</name>
    <name evidence="7" type="ORF">H9865_02395</name>
</gene>
<dbReference type="PIRSF" id="PIRSF005485">
    <property type="entry name" value="HrcA"/>
    <property type="match status" value="1"/>
</dbReference>
<dbReference type="GO" id="GO:0045892">
    <property type="term" value="P:negative regulation of DNA-templated transcription"/>
    <property type="evidence" value="ECO:0007669"/>
    <property type="project" value="UniProtKB-UniRule"/>
</dbReference>
<dbReference type="InterPro" id="IPR036390">
    <property type="entry name" value="WH_DNA-bd_sf"/>
</dbReference>
<evidence type="ECO:0000256" key="5">
    <source>
        <dbReference type="HAMAP-Rule" id="MF_00081"/>
    </source>
</evidence>
<keyword evidence="2 5" id="KW-0805">Transcription regulation</keyword>
<dbReference type="Gene3D" id="3.30.390.60">
    <property type="entry name" value="Heat-inducible transcription repressor hrca homolog, domain 3"/>
    <property type="match status" value="1"/>
</dbReference>
<comment type="similarity">
    <text evidence="5">Belongs to the HrcA family.</text>
</comment>
<dbReference type="GO" id="GO:0003677">
    <property type="term" value="F:DNA binding"/>
    <property type="evidence" value="ECO:0007669"/>
    <property type="project" value="InterPro"/>
</dbReference>
<evidence type="ECO:0000256" key="4">
    <source>
        <dbReference type="ARBA" id="ARBA00023163"/>
    </source>
</evidence>
<dbReference type="PANTHER" id="PTHR34824">
    <property type="entry name" value="HEAT-INDUCIBLE TRANSCRIPTION REPRESSOR HRCA"/>
    <property type="match status" value="1"/>
</dbReference>
<evidence type="ECO:0000313" key="7">
    <source>
        <dbReference type="EMBL" id="HIX04952.1"/>
    </source>
</evidence>
<proteinExistence type="inferred from homology"/>
<reference evidence="7" key="1">
    <citation type="journal article" date="2021" name="PeerJ">
        <title>Extensive microbial diversity within the chicken gut microbiome revealed by metagenomics and culture.</title>
        <authorList>
            <person name="Gilroy R."/>
            <person name="Ravi A."/>
            <person name="Getino M."/>
            <person name="Pursley I."/>
            <person name="Horton D.L."/>
            <person name="Alikhan N.F."/>
            <person name="Baker D."/>
            <person name="Gharbi K."/>
            <person name="Hall N."/>
            <person name="Watson M."/>
            <person name="Adriaenssens E.M."/>
            <person name="Foster-Nyarko E."/>
            <person name="Jarju S."/>
            <person name="Secka A."/>
            <person name="Antonio M."/>
            <person name="Oren A."/>
            <person name="Chaudhuri R.R."/>
            <person name="La Ragione R."/>
            <person name="Hildebrand F."/>
            <person name="Pallen M.J."/>
        </authorList>
    </citation>
    <scope>NUCLEOTIDE SEQUENCE</scope>
    <source>
        <strain evidence="7">2239</strain>
    </source>
</reference>